<evidence type="ECO:0000313" key="12">
    <source>
        <dbReference type="Proteomes" id="UP001590951"/>
    </source>
</evidence>
<keyword evidence="12" id="KW-1185">Reference proteome</keyword>
<reference evidence="11 12" key="1">
    <citation type="submission" date="2024-09" db="EMBL/GenBank/DDBJ databases">
        <title>Rethinking Asexuality: The Enigmatic Case of Functional Sexual Genes in Lepraria (Stereocaulaceae).</title>
        <authorList>
            <person name="Doellman M."/>
            <person name="Sun Y."/>
            <person name="Barcenas-Pena A."/>
            <person name="Lumbsch H.T."/>
            <person name="Grewe F."/>
        </authorList>
    </citation>
    <scope>NUCLEOTIDE SEQUENCE [LARGE SCALE GENOMIC DNA]</scope>
    <source>
        <strain evidence="11 12">Grewe 0041</strain>
    </source>
</reference>
<gene>
    <name evidence="11" type="ORF">ABVK25_000458</name>
</gene>
<dbReference type="InterPro" id="IPR042529">
    <property type="entry name" value="IF_2B-like_C"/>
</dbReference>
<feature type="region of interest" description="Disordered" evidence="10">
    <location>
        <begin position="1"/>
        <end position="142"/>
    </location>
</feature>
<dbReference type="InterPro" id="IPR000649">
    <property type="entry name" value="IF-2B-related"/>
</dbReference>
<feature type="compositionally biased region" description="Low complexity" evidence="10">
    <location>
        <begin position="89"/>
        <end position="98"/>
    </location>
</feature>
<feature type="compositionally biased region" description="Basic and acidic residues" evidence="10">
    <location>
        <begin position="104"/>
        <end position="115"/>
    </location>
</feature>
<comment type="caution">
    <text evidence="11">The sequence shown here is derived from an EMBL/GenBank/DDBJ whole genome shotgun (WGS) entry which is preliminary data.</text>
</comment>
<feature type="compositionally biased region" description="Basic and acidic residues" evidence="10">
    <location>
        <begin position="58"/>
        <end position="83"/>
    </location>
</feature>
<comment type="subunit">
    <text evidence="8">Component of the translation initiation factor 2B (eIF2B) complex which is a heterodecamer of two sets of five different subunits: alpha, beta, gamma, delta and epsilon. Subunits alpha, beta and delta comprise a regulatory subcomplex and subunits epsilon and gamma comprise a catalytic subcomplex. Within the complex, the hexameric regulatory complex resides at the center, with the two heterodimeric catalytic subcomplexes bound on opposite sides.</text>
</comment>
<dbReference type="EMBL" id="JBHFEH010000001">
    <property type="protein sequence ID" value="KAL2059166.1"/>
    <property type="molecule type" value="Genomic_DNA"/>
</dbReference>
<keyword evidence="3" id="KW-0963">Cytoplasm</keyword>
<accession>A0ABR4BQ04</accession>
<evidence type="ECO:0000256" key="2">
    <source>
        <dbReference type="ARBA" id="ARBA00007251"/>
    </source>
</evidence>
<dbReference type="PANTHER" id="PTHR10233:SF14">
    <property type="entry name" value="TRANSLATION INITIATION FACTOR EIF-2B SUBUNIT DELTA"/>
    <property type="match status" value="1"/>
</dbReference>
<comment type="subcellular location">
    <subcellularLocation>
        <location evidence="1">Cytoplasm</location>
        <location evidence="1">Cytosol</location>
    </subcellularLocation>
</comment>
<dbReference type="Pfam" id="PF01008">
    <property type="entry name" value="IF-2B"/>
    <property type="match status" value="1"/>
</dbReference>
<keyword evidence="5" id="KW-0648">Protein biosynthesis</keyword>
<dbReference type="SUPFAM" id="SSF100950">
    <property type="entry name" value="NagB/RpiA/CoA transferase-like"/>
    <property type="match status" value="1"/>
</dbReference>
<dbReference type="Gene3D" id="3.40.50.10470">
    <property type="entry name" value="Translation initiation factor eif-2b, domain 2"/>
    <property type="match status" value="1"/>
</dbReference>
<evidence type="ECO:0000256" key="1">
    <source>
        <dbReference type="ARBA" id="ARBA00004514"/>
    </source>
</evidence>
<evidence type="ECO:0000256" key="10">
    <source>
        <dbReference type="SAM" id="MobiDB-lite"/>
    </source>
</evidence>
<feature type="compositionally biased region" description="Basic and acidic residues" evidence="10">
    <location>
        <begin position="19"/>
        <end position="28"/>
    </location>
</feature>
<evidence type="ECO:0000313" key="11">
    <source>
        <dbReference type="EMBL" id="KAL2059166.1"/>
    </source>
</evidence>
<evidence type="ECO:0000256" key="8">
    <source>
        <dbReference type="ARBA" id="ARBA00046432"/>
    </source>
</evidence>
<evidence type="ECO:0000256" key="5">
    <source>
        <dbReference type="ARBA" id="ARBA00022917"/>
    </source>
</evidence>
<dbReference type="PANTHER" id="PTHR10233">
    <property type="entry name" value="TRANSLATION INITIATION FACTOR EIF-2B"/>
    <property type="match status" value="1"/>
</dbReference>
<evidence type="ECO:0000256" key="9">
    <source>
        <dbReference type="RuleBase" id="RU003814"/>
    </source>
</evidence>
<organism evidence="11 12">
    <name type="scientific">Lepraria finkii</name>
    <dbReference type="NCBI Taxonomy" id="1340010"/>
    <lineage>
        <taxon>Eukaryota</taxon>
        <taxon>Fungi</taxon>
        <taxon>Dikarya</taxon>
        <taxon>Ascomycota</taxon>
        <taxon>Pezizomycotina</taxon>
        <taxon>Lecanoromycetes</taxon>
        <taxon>OSLEUM clade</taxon>
        <taxon>Lecanoromycetidae</taxon>
        <taxon>Lecanorales</taxon>
        <taxon>Lecanorineae</taxon>
        <taxon>Stereocaulaceae</taxon>
        <taxon>Lepraria</taxon>
    </lineage>
</organism>
<name>A0ABR4BQ04_9LECA</name>
<comment type="similarity">
    <text evidence="2 9">Belongs to the eIF-2B alpha/beta/delta subunits family.</text>
</comment>
<evidence type="ECO:0000256" key="7">
    <source>
        <dbReference type="ARBA" id="ARBA00044356"/>
    </source>
</evidence>
<keyword evidence="4" id="KW-0396">Initiation factor</keyword>
<dbReference type="InterPro" id="IPR037171">
    <property type="entry name" value="NagB/RpiA_transferase-like"/>
</dbReference>
<evidence type="ECO:0000256" key="6">
    <source>
        <dbReference type="ARBA" id="ARBA00044147"/>
    </source>
</evidence>
<sequence>MAPSANVEGELAPAQDIESSEKPLENGAKEQVVPATSEDITAPKGKAKTANGAQQKGKPSEGSKDGKPSGKELKEKAKAEKAARRAQQKGRQPGQQGQPIVDLGPEKQKNADTRRPSVAGPAPTTKIQHKRTGSASGGAQKPIQFRPVQAHAAPISEEPPKENKNVALFDHLYGNPRRNTVAGASKDVHPAVLALGLQMRNYMICGSSARCVATMLAFKRVIEAYITPPQNSLPRHLTTHLSSQIDYIVSCRPLSISMGNAIRWLKVKISEVDVTTEESEAKADLCNAIDSFITEKITVADQVIARRGIEKIRDGDVILTYAKSSIVQQTLVEAFRQGRKFKVIVVDSRPLFEGKNLARALTDLGLEAQYSLTHGISHVIKDATKVFLGAHAMMSNGRLYSRVGTALVAMTAKEADVPVIVCCESIKYTEKVALDSFVHNEVAPPEELITQGETSSPLSKWLDVPNLQLLNLMYDLTPAEYISMVIDESGYLPPSSVPFMQRLSLNT</sequence>
<protein>
    <recommendedName>
        <fullName evidence="6">Translation initiation factor eIF2B subunit delta</fullName>
    </recommendedName>
    <alternativeName>
        <fullName evidence="7">eIF2B GDP-GTP exchange factor subunit delta</fullName>
    </alternativeName>
</protein>
<dbReference type="Proteomes" id="UP001590951">
    <property type="component" value="Unassembled WGS sequence"/>
</dbReference>
<evidence type="ECO:0000256" key="3">
    <source>
        <dbReference type="ARBA" id="ARBA00022490"/>
    </source>
</evidence>
<proteinExistence type="inferred from homology"/>
<evidence type="ECO:0000256" key="4">
    <source>
        <dbReference type="ARBA" id="ARBA00022540"/>
    </source>
</evidence>